<protein>
    <submittedName>
        <fullName evidence="2">LamG-like jellyroll fold domain-containing protein</fullName>
    </submittedName>
</protein>
<organism evidence="2 3">
    <name type="scientific">Lacihabitans lacunae</name>
    <dbReference type="NCBI Taxonomy" id="1028214"/>
    <lineage>
        <taxon>Bacteria</taxon>
        <taxon>Pseudomonadati</taxon>
        <taxon>Bacteroidota</taxon>
        <taxon>Cytophagia</taxon>
        <taxon>Cytophagales</taxon>
        <taxon>Leadbetterellaceae</taxon>
        <taxon>Lacihabitans</taxon>
    </lineage>
</organism>
<evidence type="ECO:0000313" key="3">
    <source>
        <dbReference type="Proteomes" id="UP001595616"/>
    </source>
</evidence>
<proteinExistence type="predicted"/>
<keyword evidence="3" id="KW-1185">Reference proteome</keyword>
<name>A0ABV7YTP2_9BACT</name>
<comment type="caution">
    <text evidence="2">The sequence shown here is derived from an EMBL/GenBank/DDBJ whole genome shotgun (WGS) entry which is preliminary data.</text>
</comment>
<dbReference type="PANTHER" id="PTHR42535:SF2">
    <property type="entry name" value="CHROMOSOME UNDETERMINED SCAFFOLD_146, WHOLE GENOME SHOTGUN SEQUENCE"/>
    <property type="match status" value="1"/>
</dbReference>
<feature type="signal peptide" evidence="1">
    <location>
        <begin position="1"/>
        <end position="22"/>
    </location>
</feature>
<dbReference type="Pfam" id="PF13385">
    <property type="entry name" value="Laminin_G_3"/>
    <property type="match status" value="3"/>
</dbReference>
<dbReference type="EMBL" id="JBHRYQ010000001">
    <property type="protein sequence ID" value="MFC3810420.1"/>
    <property type="molecule type" value="Genomic_DNA"/>
</dbReference>
<dbReference type="NCBIfam" id="NF045639">
    <property type="entry name" value="GCX_COOH"/>
    <property type="match status" value="1"/>
</dbReference>
<feature type="chain" id="PRO_5046163013" evidence="1">
    <location>
        <begin position="23"/>
        <end position="1177"/>
    </location>
</feature>
<dbReference type="InterPro" id="IPR055015">
    <property type="entry name" value="GCX_COOH"/>
</dbReference>
<sequence length="1177" mass="133445">MKKLYSLTLIFLSFLKLNIALGQVCDGYSYICSSISSENFTQYNNIISLPLVENGNSCERGTFDSPICGSANLENQTWIMAKVLNPTAYDLILNYAVSSNQNISISVYGNFSYIPNNLCAYMKAFPNFCKPKTKNSSILIEHTFNESYIFICIVNETNTPGYVTLWPENANMEFYHFTPVKDLTCEKPTAKLTDEDLLLREEETFLFRPKVKFTGTPPFYYTFPNGHTEIAAYGNDAELPTYLYSPKSTEIQLGTVRNTCGYGTIDPKILKYLIYDKDTNQVTCLPFDNDYIDQQTGTRFMYTSGTFVPDQENAPNKAIEFNGTDEYLKFPGRDLKGENFVMTLWVKPSSNTNDIQTILSLGGDILRQNQLRFRKFGENQYRYEFELYTRNGERYLAIIPAEIDKWVHLTLVKTATLILIKDNNGRSNDYTFSGFDVPLLGNNSILWFACDAQKNNKFRGRINNFKYFTGGLPNAYLQNLPNQNDCSFQLCDEIPVVTLPGFINQIPGTTLVSLSVKIDSQPNDTYKVRTDGSLPYYLSNFYSNTFSFLSYKKDNTFSIFDKISNKCGNGIYKDTLVISENPTLKYCFNFNQSNREYFGTFIGENNINSYTADRNNNPNKAAKFISNTSLEILRPSGLQSNNYTMAFWLKPNATFAPNQEFQIFEYFYLSYDRLSLRKNNDLSYTLTFQKYNEGKTFSINLPNISDQWTHFAIVYQSGNSTVKGNLRIYVNGEELKNTYINGLSSDNTYAYFRLGSTSNLASSAFEIDDYKIYLGGLSKTEVNKLYSQTSECLANTCDNAPNLAFSFLPPIFEYGEKLKVQGKLTQYGPVKYTMQLNGFTPSLEPEKKKSFEEENNNYSLFKTGDNFMKISGISNSCMNRLDTLKYSFYIKPKVVNCLPFNSANWNTNTNTETFETENLTLTSDRKGSSAKALAFQSNSKLLVTSNASKGLSHSISFWINIKSNSPDSFQVYFAGNATNNFQVKLKKISGKYGIVGIRNGTFLKYENYRRVVSAAEINPETWSHIAVSFENSGIAIYLNGNLLTQRLDPVNSYTFVGILNLDKLNYRIGSDINNTQKMVADIDDFKFFDGGLNVHEAKYLANSSDCDFNYCPKNTIITNGIASNGVYFGGESIKATNTINQRTAYFSDQTIVLEPGFNTQNEAIFRAEIKNCGTLND</sequence>
<dbReference type="Gene3D" id="2.60.120.200">
    <property type="match status" value="3"/>
</dbReference>
<gene>
    <name evidence="2" type="ORF">ACFOOI_07145</name>
</gene>
<evidence type="ECO:0000256" key="1">
    <source>
        <dbReference type="SAM" id="SignalP"/>
    </source>
</evidence>
<accession>A0ABV7YTP2</accession>
<dbReference type="PANTHER" id="PTHR42535">
    <property type="entry name" value="OOKINETE PROTEIN, PUTATIVE-RELATED"/>
    <property type="match status" value="1"/>
</dbReference>
<reference evidence="3" key="1">
    <citation type="journal article" date="2019" name="Int. J. Syst. Evol. Microbiol.">
        <title>The Global Catalogue of Microorganisms (GCM) 10K type strain sequencing project: providing services to taxonomists for standard genome sequencing and annotation.</title>
        <authorList>
            <consortium name="The Broad Institute Genomics Platform"/>
            <consortium name="The Broad Institute Genome Sequencing Center for Infectious Disease"/>
            <person name="Wu L."/>
            <person name="Ma J."/>
        </authorList>
    </citation>
    <scope>NUCLEOTIDE SEQUENCE [LARGE SCALE GENOMIC DNA]</scope>
    <source>
        <strain evidence="3">CECT 7956</strain>
    </source>
</reference>
<evidence type="ECO:0000313" key="2">
    <source>
        <dbReference type="EMBL" id="MFC3810420.1"/>
    </source>
</evidence>
<dbReference type="SUPFAM" id="SSF49899">
    <property type="entry name" value="Concanavalin A-like lectins/glucanases"/>
    <property type="match status" value="3"/>
</dbReference>
<keyword evidence="1" id="KW-0732">Signal</keyword>
<dbReference type="InterPro" id="IPR013320">
    <property type="entry name" value="ConA-like_dom_sf"/>
</dbReference>
<dbReference type="Proteomes" id="UP001595616">
    <property type="component" value="Unassembled WGS sequence"/>
</dbReference>
<dbReference type="RefSeq" id="WP_379836543.1">
    <property type="nucleotide sequence ID" value="NZ_JBHRYQ010000001.1"/>
</dbReference>